<reference evidence="1 2" key="1">
    <citation type="submission" date="2021-06" db="EMBL/GenBank/DDBJ databases">
        <title>Caerostris darwini draft genome.</title>
        <authorList>
            <person name="Kono N."/>
            <person name="Arakawa K."/>
        </authorList>
    </citation>
    <scope>NUCLEOTIDE SEQUENCE [LARGE SCALE GENOMIC DNA]</scope>
</reference>
<evidence type="ECO:0000313" key="1">
    <source>
        <dbReference type="EMBL" id="GIY00903.1"/>
    </source>
</evidence>
<feature type="non-terminal residue" evidence="1">
    <location>
        <position position="166"/>
    </location>
</feature>
<comment type="caution">
    <text evidence="1">The sequence shown here is derived from an EMBL/GenBank/DDBJ whole genome shotgun (WGS) entry which is preliminary data.</text>
</comment>
<sequence>MEKLMKQIPMGQNLVEIVQELNDGEENSFEYMFTAAKNVIQSQMRVKQIKAFHAVFDMVHGLVWRYVHEKMVTPTLNSMIPPSQLDEAFNVYQKCCCAEEEGTMLELQCLLYCIQEQMNKHESCSVPNPLYGRLTQQMKAMSEYIITLLVSVSKPTVQHDHHTDLV</sequence>
<dbReference type="AlphaFoldDB" id="A0AAV4Q0G9"/>
<evidence type="ECO:0000313" key="2">
    <source>
        <dbReference type="Proteomes" id="UP001054837"/>
    </source>
</evidence>
<dbReference type="Proteomes" id="UP001054837">
    <property type="component" value="Unassembled WGS sequence"/>
</dbReference>
<gene>
    <name evidence="1" type="primary">AVEN_45246_1</name>
    <name evidence="1" type="ORF">CDAR_109151</name>
</gene>
<dbReference type="EMBL" id="BPLQ01003491">
    <property type="protein sequence ID" value="GIY00903.1"/>
    <property type="molecule type" value="Genomic_DNA"/>
</dbReference>
<proteinExistence type="predicted"/>
<protein>
    <submittedName>
        <fullName evidence="1">Uncharacterized protein</fullName>
    </submittedName>
</protein>
<keyword evidence="2" id="KW-1185">Reference proteome</keyword>
<accession>A0AAV4Q0G9</accession>
<organism evidence="1 2">
    <name type="scientific">Caerostris darwini</name>
    <dbReference type="NCBI Taxonomy" id="1538125"/>
    <lineage>
        <taxon>Eukaryota</taxon>
        <taxon>Metazoa</taxon>
        <taxon>Ecdysozoa</taxon>
        <taxon>Arthropoda</taxon>
        <taxon>Chelicerata</taxon>
        <taxon>Arachnida</taxon>
        <taxon>Araneae</taxon>
        <taxon>Araneomorphae</taxon>
        <taxon>Entelegynae</taxon>
        <taxon>Araneoidea</taxon>
        <taxon>Araneidae</taxon>
        <taxon>Caerostris</taxon>
    </lineage>
</organism>
<name>A0AAV4Q0G9_9ARAC</name>